<evidence type="ECO:0000313" key="2">
    <source>
        <dbReference type="EMBL" id="KAK4127019.1"/>
    </source>
</evidence>
<dbReference type="EMBL" id="MU853224">
    <property type="protein sequence ID" value="KAK4127019.1"/>
    <property type="molecule type" value="Genomic_DNA"/>
</dbReference>
<reference evidence="2" key="2">
    <citation type="submission" date="2023-05" db="EMBL/GenBank/DDBJ databases">
        <authorList>
            <consortium name="Lawrence Berkeley National Laboratory"/>
            <person name="Steindorff A."/>
            <person name="Hensen N."/>
            <person name="Bonometti L."/>
            <person name="Westerberg I."/>
            <person name="Brannstrom I.O."/>
            <person name="Guillou S."/>
            <person name="Cros-Aarteil S."/>
            <person name="Calhoun S."/>
            <person name="Haridas S."/>
            <person name="Kuo A."/>
            <person name="Mondo S."/>
            <person name="Pangilinan J."/>
            <person name="Riley R."/>
            <person name="Labutti K."/>
            <person name="Andreopoulos B."/>
            <person name="Lipzen A."/>
            <person name="Chen C."/>
            <person name="Yanf M."/>
            <person name="Daum C."/>
            <person name="Ng V."/>
            <person name="Clum A."/>
            <person name="Ohm R."/>
            <person name="Martin F."/>
            <person name="Silar P."/>
            <person name="Natvig D."/>
            <person name="Lalanne C."/>
            <person name="Gautier V."/>
            <person name="Ament-Velasquez S.L."/>
            <person name="Kruys A."/>
            <person name="Hutchinson M.I."/>
            <person name="Powell A.J."/>
            <person name="Barry K."/>
            <person name="Miller A.N."/>
            <person name="Grigoriev I.V."/>
            <person name="Debuchy R."/>
            <person name="Gladieux P."/>
            <person name="Thoren M.H."/>
            <person name="Johannesson H."/>
        </authorList>
    </citation>
    <scope>NUCLEOTIDE SEQUENCE</scope>
    <source>
        <strain evidence="2">CBS 731.68</strain>
    </source>
</reference>
<evidence type="ECO:0000313" key="3">
    <source>
        <dbReference type="Proteomes" id="UP001302602"/>
    </source>
</evidence>
<protein>
    <submittedName>
        <fullName evidence="2">Uncharacterized protein</fullName>
    </submittedName>
</protein>
<keyword evidence="3" id="KW-1185">Reference proteome</keyword>
<feature type="region of interest" description="Disordered" evidence="1">
    <location>
        <begin position="446"/>
        <end position="471"/>
    </location>
</feature>
<dbReference type="RefSeq" id="XP_062650790.1">
    <property type="nucleotide sequence ID" value="XM_062797372.1"/>
</dbReference>
<sequence>MWPTTWISMDHVPKLASYWSIFCTLRKALISWRPTLPESTTCMEGPWLCMRRSIVFKASLFSRHESYVARCVGALPHKWAPQDLQLVQPLPQKQPLGCLLPSVSQSEADHINTRLARYAYTACRCHFKAHGEGFIVTKLEEVDAQADATWMGRVTKARSELDKLDSPELRLILGDSDYSRIRGLKIDLVPKPVPIESRPQDPDLDPDSHVVRFYTSVARRGLLRGICQSSRTPLILRAHTNAFLLHAGQCTGPNLPQGRGVPRVPFPTPATTPSTTLPPISTTAAGYCLFAEEVGARLRELSFFSTPQSIQAAITKRWGLMSQEKRQRYTARAVKRMQSVNATPVTAAVSLAPRQGQILATPTASTCGTSPPARLPQIQAPPISATWRGNRSRKARPATSTSTPRAAVGALSSSPSPCVMGPVSASLLNSARAPLARWGDPKIKTEAVPPAASGGVSRKVGEVIDLTGDSD</sequence>
<proteinExistence type="predicted"/>
<accession>A0AAN6U6E5</accession>
<reference evidence="2" key="1">
    <citation type="journal article" date="2023" name="Mol. Phylogenet. Evol.">
        <title>Genome-scale phylogeny and comparative genomics of the fungal order Sordariales.</title>
        <authorList>
            <person name="Hensen N."/>
            <person name="Bonometti L."/>
            <person name="Westerberg I."/>
            <person name="Brannstrom I.O."/>
            <person name="Guillou S."/>
            <person name="Cros-Aarteil S."/>
            <person name="Calhoun S."/>
            <person name="Haridas S."/>
            <person name="Kuo A."/>
            <person name="Mondo S."/>
            <person name="Pangilinan J."/>
            <person name="Riley R."/>
            <person name="LaButti K."/>
            <person name="Andreopoulos B."/>
            <person name="Lipzen A."/>
            <person name="Chen C."/>
            <person name="Yan M."/>
            <person name="Daum C."/>
            <person name="Ng V."/>
            <person name="Clum A."/>
            <person name="Steindorff A."/>
            <person name="Ohm R.A."/>
            <person name="Martin F."/>
            <person name="Silar P."/>
            <person name="Natvig D.O."/>
            <person name="Lalanne C."/>
            <person name="Gautier V."/>
            <person name="Ament-Velasquez S.L."/>
            <person name="Kruys A."/>
            <person name="Hutchinson M.I."/>
            <person name="Powell A.J."/>
            <person name="Barry K."/>
            <person name="Miller A.N."/>
            <person name="Grigoriev I.V."/>
            <person name="Debuchy R."/>
            <person name="Gladieux P."/>
            <person name="Hiltunen Thoren M."/>
            <person name="Johannesson H."/>
        </authorList>
    </citation>
    <scope>NUCLEOTIDE SEQUENCE</scope>
    <source>
        <strain evidence="2">CBS 731.68</strain>
    </source>
</reference>
<dbReference type="GeneID" id="87834143"/>
<feature type="region of interest" description="Disordered" evidence="1">
    <location>
        <begin position="386"/>
        <end position="415"/>
    </location>
</feature>
<name>A0AAN6U6E5_9PEZI</name>
<gene>
    <name evidence="2" type="ORF">N657DRAFT_703529</name>
</gene>
<comment type="caution">
    <text evidence="2">The sequence shown here is derived from an EMBL/GenBank/DDBJ whole genome shotgun (WGS) entry which is preliminary data.</text>
</comment>
<evidence type="ECO:0000256" key="1">
    <source>
        <dbReference type="SAM" id="MobiDB-lite"/>
    </source>
</evidence>
<dbReference type="CDD" id="cd00084">
    <property type="entry name" value="HMG-box_SF"/>
    <property type="match status" value="1"/>
</dbReference>
<organism evidence="2 3">
    <name type="scientific">Parathielavia appendiculata</name>
    <dbReference type="NCBI Taxonomy" id="2587402"/>
    <lineage>
        <taxon>Eukaryota</taxon>
        <taxon>Fungi</taxon>
        <taxon>Dikarya</taxon>
        <taxon>Ascomycota</taxon>
        <taxon>Pezizomycotina</taxon>
        <taxon>Sordariomycetes</taxon>
        <taxon>Sordariomycetidae</taxon>
        <taxon>Sordariales</taxon>
        <taxon>Chaetomiaceae</taxon>
        <taxon>Parathielavia</taxon>
    </lineage>
</organism>
<dbReference type="AlphaFoldDB" id="A0AAN6U6E5"/>
<dbReference type="Proteomes" id="UP001302602">
    <property type="component" value="Unassembled WGS sequence"/>
</dbReference>